<keyword evidence="1" id="KW-0732">Signal</keyword>
<proteinExistence type="predicted"/>
<sequence length="216" mass="23532">MLLAIDCKIFILISLLARVAAPLPLKGFLCCGKLADAEASQSHLVSARPSLPISSESTVATRPDMQQYAAHDHAMYRHPEVYPATNVEHFAGVVRAVVQPGDKWAYWVKPGTMWHLDSKGRLTQTSGDGQGREFETALQAHIFDATSHGRVVGKVTVPKGFQKGAYDVRRNPVHVDGPAARPSDFQSRLTLDLMRQLDPAESASARVQADPPDAVL</sequence>
<feature type="chain" id="PRO_5006015191" evidence="1">
    <location>
        <begin position="22"/>
        <end position="216"/>
    </location>
</feature>
<organism evidence="2 3">
    <name type="scientific">Ceraceosorus bombacis</name>
    <dbReference type="NCBI Taxonomy" id="401625"/>
    <lineage>
        <taxon>Eukaryota</taxon>
        <taxon>Fungi</taxon>
        <taxon>Dikarya</taxon>
        <taxon>Basidiomycota</taxon>
        <taxon>Ustilaginomycotina</taxon>
        <taxon>Exobasidiomycetes</taxon>
        <taxon>Ceraceosorales</taxon>
        <taxon>Ceraceosoraceae</taxon>
        <taxon>Ceraceosorus</taxon>
    </lineage>
</organism>
<dbReference type="OrthoDB" id="10286014at2759"/>
<evidence type="ECO:0000313" key="3">
    <source>
        <dbReference type="Proteomes" id="UP000054845"/>
    </source>
</evidence>
<dbReference type="Proteomes" id="UP000054845">
    <property type="component" value="Unassembled WGS sequence"/>
</dbReference>
<reference evidence="2 3" key="1">
    <citation type="submission" date="2014-09" db="EMBL/GenBank/DDBJ databases">
        <authorList>
            <person name="Magalhaes I.L.F."/>
            <person name="Oliveira U."/>
            <person name="Santos F.R."/>
            <person name="Vidigal T.H.D.A."/>
            <person name="Brescovit A.D."/>
            <person name="Santos A.J."/>
        </authorList>
    </citation>
    <scope>NUCLEOTIDE SEQUENCE [LARGE SCALE GENOMIC DNA]</scope>
</reference>
<protein>
    <submittedName>
        <fullName evidence="2">Uncharacterized protein</fullName>
    </submittedName>
</protein>
<accession>A0A0N7L9P7</accession>
<evidence type="ECO:0000313" key="2">
    <source>
        <dbReference type="EMBL" id="CEH14378.1"/>
    </source>
</evidence>
<keyword evidence="3" id="KW-1185">Reference proteome</keyword>
<name>A0A0N7L9P7_9BASI</name>
<dbReference type="AlphaFoldDB" id="A0A0N7L9P7"/>
<evidence type="ECO:0000256" key="1">
    <source>
        <dbReference type="SAM" id="SignalP"/>
    </source>
</evidence>
<dbReference type="EMBL" id="CCYA01000243">
    <property type="protein sequence ID" value="CEH14378.1"/>
    <property type="molecule type" value="Genomic_DNA"/>
</dbReference>
<feature type="signal peptide" evidence="1">
    <location>
        <begin position="1"/>
        <end position="21"/>
    </location>
</feature>